<comment type="similarity">
    <text evidence="2">Belongs to the DNA polymerase alpha subunit B family.</text>
</comment>
<dbReference type="PIRSF" id="PIRSF018300">
    <property type="entry name" value="DNA_pol_alph_2"/>
    <property type="match status" value="1"/>
</dbReference>
<evidence type="ECO:0000313" key="9">
    <source>
        <dbReference type="EMBL" id="KAK2100175.1"/>
    </source>
</evidence>
<proteinExistence type="inferred from homology"/>
<dbReference type="PANTHER" id="PTHR23061:SF12">
    <property type="entry name" value="DNA POLYMERASE ALPHA SUBUNIT B"/>
    <property type="match status" value="1"/>
</dbReference>
<evidence type="ECO:0000256" key="2">
    <source>
        <dbReference type="ARBA" id="ARBA00007299"/>
    </source>
</evidence>
<keyword evidence="4" id="KW-0235">DNA replication</keyword>
<feature type="domain" description="DNA polymerase alpha subunit B OB" evidence="8">
    <location>
        <begin position="289"/>
        <end position="394"/>
    </location>
</feature>
<dbReference type="EMBL" id="JASSZA010000010">
    <property type="protein sequence ID" value="KAK2100175.1"/>
    <property type="molecule type" value="Genomic_DNA"/>
</dbReference>
<sequence>MSVSPKQLAEELQIFGLDCEEVLIEKCESRTPPVPQRCSTLSPEFLGAQNRKGLNWMVELCVQYGQNEEGMVSELIAFCTSTRKDGLTSEVLNSFEHEFLSKRLSKARHSAYKDTGHAGARDIVSIQELIEVEEEEEILLNSYTTPSKSKKAKNVPYEVANTKPGLGNSRHQLTTWQYNFLNSQTGGALGQGKLQMNQELISSIENNLSIQKSKSLNRSLSVEASSATPSQKYNSRSNRGEVVTSFGSSQGVSWSGRGGAGNINLKVLGCPEALTGSYKSMFQKLPDIREVLTYKIEELGSELKEHYKIEVFTPLLAPAQEPVTLLGQIGCDSNGKLNNKSVILEGDREHSSGAQIPVDLSELKEYSLFPGQVVIMEGINTTGRKLVATKLYEGVPLPFYQPTEEDGDFEQTMVLVACGPYTTSDSITYDPLLDLIAVINHDRPDVCILFGPFLDAKHEQVEVLSHRLPCESTYPH</sequence>
<evidence type="ECO:0000256" key="5">
    <source>
        <dbReference type="ARBA" id="ARBA00023242"/>
    </source>
</evidence>
<dbReference type="InterPro" id="IPR043034">
    <property type="entry name" value="DNA_pol_alpha_B_N_sf"/>
</dbReference>
<protein>
    <recommendedName>
        <fullName evidence="3">DNA polymerase alpha subunit B</fullName>
    </recommendedName>
</protein>
<name>A0ABQ9USX2_SAGOE</name>
<evidence type="ECO:0000259" key="7">
    <source>
        <dbReference type="Pfam" id="PF08418"/>
    </source>
</evidence>
<reference evidence="9 10" key="1">
    <citation type="submission" date="2023-05" db="EMBL/GenBank/DDBJ databases">
        <title>B98-5 Cell Line De Novo Hybrid Assembly: An Optical Mapping Approach.</title>
        <authorList>
            <person name="Kananen K."/>
            <person name="Auerbach J.A."/>
            <person name="Kautto E."/>
            <person name="Blachly J.S."/>
        </authorList>
    </citation>
    <scope>NUCLEOTIDE SEQUENCE [LARGE SCALE GENOMIC DNA]</scope>
    <source>
        <strain evidence="9">B95-8</strain>
        <tissue evidence="9">Cell line</tissue>
    </source>
</reference>
<dbReference type="InterPro" id="IPR016722">
    <property type="entry name" value="DNA_pol_alpha_bsu"/>
</dbReference>
<dbReference type="Pfam" id="PF22062">
    <property type="entry name" value="OB_DPOA2"/>
    <property type="match status" value="1"/>
</dbReference>
<evidence type="ECO:0000256" key="3">
    <source>
        <dbReference type="ARBA" id="ARBA00018596"/>
    </source>
</evidence>
<evidence type="ECO:0000256" key="1">
    <source>
        <dbReference type="ARBA" id="ARBA00004123"/>
    </source>
</evidence>
<gene>
    <name evidence="9" type="primary">POLA2_2</name>
    <name evidence="9" type="ORF">P7K49_021523</name>
</gene>
<dbReference type="Gene3D" id="3.60.21.60">
    <property type="match status" value="1"/>
</dbReference>
<dbReference type="Proteomes" id="UP001266305">
    <property type="component" value="Unassembled WGS sequence"/>
</dbReference>
<dbReference type="InterPro" id="IPR007185">
    <property type="entry name" value="DNA_pol_a/d/e_bsu"/>
</dbReference>
<dbReference type="Pfam" id="PF08418">
    <property type="entry name" value="Pol_alpha_B_N"/>
    <property type="match status" value="1"/>
</dbReference>
<dbReference type="Gene3D" id="1.10.8.530">
    <property type="entry name" value="DNA polymerase alpha-primase, subunit B, N-terminal domain"/>
    <property type="match status" value="1"/>
</dbReference>
<evidence type="ECO:0000313" key="10">
    <source>
        <dbReference type="Proteomes" id="UP001266305"/>
    </source>
</evidence>
<dbReference type="InterPro" id="IPR054300">
    <property type="entry name" value="OB_DPOA2"/>
</dbReference>
<evidence type="ECO:0000259" key="6">
    <source>
        <dbReference type="Pfam" id="PF04042"/>
    </source>
</evidence>
<organism evidence="9 10">
    <name type="scientific">Saguinus oedipus</name>
    <name type="common">Cotton-top tamarin</name>
    <name type="synonym">Oedipomidas oedipus</name>
    <dbReference type="NCBI Taxonomy" id="9490"/>
    <lineage>
        <taxon>Eukaryota</taxon>
        <taxon>Metazoa</taxon>
        <taxon>Chordata</taxon>
        <taxon>Craniata</taxon>
        <taxon>Vertebrata</taxon>
        <taxon>Euteleostomi</taxon>
        <taxon>Mammalia</taxon>
        <taxon>Eutheria</taxon>
        <taxon>Euarchontoglires</taxon>
        <taxon>Primates</taxon>
        <taxon>Haplorrhini</taxon>
        <taxon>Platyrrhini</taxon>
        <taxon>Cebidae</taxon>
        <taxon>Callitrichinae</taxon>
        <taxon>Saguinus</taxon>
    </lineage>
</organism>
<feature type="domain" description="DNA polymerase alpha/delta/epsilon subunit B" evidence="6">
    <location>
        <begin position="414"/>
        <end position="462"/>
    </location>
</feature>
<dbReference type="PANTHER" id="PTHR23061">
    <property type="entry name" value="DNA POLYMERASE 2 ALPHA 70 KDA SUBUNIT"/>
    <property type="match status" value="1"/>
</dbReference>
<evidence type="ECO:0000256" key="4">
    <source>
        <dbReference type="ARBA" id="ARBA00022705"/>
    </source>
</evidence>
<keyword evidence="10" id="KW-1185">Reference proteome</keyword>
<comment type="caution">
    <text evidence="9">The sequence shown here is derived from an EMBL/GenBank/DDBJ whole genome shotgun (WGS) entry which is preliminary data.</text>
</comment>
<evidence type="ECO:0000259" key="8">
    <source>
        <dbReference type="Pfam" id="PF22062"/>
    </source>
</evidence>
<keyword evidence="5" id="KW-0539">Nucleus</keyword>
<feature type="domain" description="DNA polymerase alpha subunit B N-terminal" evidence="7">
    <location>
        <begin position="54"/>
        <end position="102"/>
    </location>
</feature>
<dbReference type="Pfam" id="PF04042">
    <property type="entry name" value="DNA_pol_E_B"/>
    <property type="match status" value="1"/>
</dbReference>
<dbReference type="InterPro" id="IPR013627">
    <property type="entry name" value="Pol_alpha_B_N"/>
</dbReference>
<comment type="subcellular location">
    <subcellularLocation>
        <location evidence="1">Nucleus</location>
    </subcellularLocation>
</comment>
<accession>A0ABQ9USX2</accession>